<dbReference type="InterPro" id="IPR012532">
    <property type="entry name" value="BDHCT"/>
</dbReference>
<evidence type="ECO:0000313" key="3">
    <source>
        <dbReference type="Proteomes" id="UP001460270"/>
    </source>
</evidence>
<feature type="domain" description="BDHCT" evidence="1">
    <location>
        <begin position="87"/>
        <end position="127"/>
    </location>
</feature>
<dbReference type="AlphaFoldDB" id="A0AAW0NEF7"/>
<gene>
    <name evidence="2" type="ORF">WMY93_023316</name>
</gene>
<evidence type="ECO:0000259" key="1">
    <source>
        <dbReference type="Pfam" id="PF08072"/>
    </source>
</evidence>
<organism evidence="2 3">
    <name type="scientific">Mugilogobius chulae</name>
    <name type="common">yellowstripe goby</name>
    <dbReference type="NCBI Taxonomy" id="88201"/>
    <lineage>
        <taxon>Eukaryota</taxon>
        <taxon>Metazoa</taxon>
        <taxon>Chordata</taxon>
        <taxon>Craniata</taxon>
        <taxon>Vertebrata</taxon>
        <taxon>Euteleostomi</taxon>
        <taxon>Actinopterygii</taxon>
        <taxon>Neopterygii</taxon>
        <taxon>Teleostei</taxon>
        <taxon>Neoteleostei</taxon>
        <taxon>Acanthomorphata</taxon>
        <taxon>Gobiaria</taxon>
        <taxon>Gobiiformes</taxon>
        <taxon>Gobioidei</taxon>
        <taxon>Gobiidae</taxon>
        <taxon>Gobionellinae</taxon>
        <taxon>Mugilogobius</taxon>
    </lineage>
</organism>
<accession>A0AAW0NEF7</accession>
<dbReference type="GO" id="GO:0005634">
    <property type="term" value="C:nucleus"/>
    <property type="evidence" value="ECO:0007669"/>
    <property type="project" value="InterPro"/>
</dbReference>
<dbReference type="Pfam" id="PF08072">
    <property type="entry name" value="BDHCT"/>
    <property type="match status" value="1"/>
</dbReference>
<name>A0AAW0NEF7_9GOBI</name>
<keyword evidence="3" id="KW-1185">Reference proteome</keyword>
<sequence length="250" mass="27509">MPESAVPVTDKSNGTMAKVEVIDDSEPDDRLDYIAPSPVKISPCFTKASERTKIAVKKDFEEILPKNQATILPEPTEDHSKERNDELYSIMESICSLVDTIPEHELIALSCGNELLIKRALRKRIIATGGGRNSFLKAQQPDSTVLSESSFKEKSPASTPVSTSAPFQFRRSSVICVDYDSDPSDSVIEAKPLPNKNKTASVNEEIVCDSPSTHRPQCFSKKSSIDMDDPALFLLPKSRQRLLQGGKGQN</sequence>
<comment type="caution">
    <text evidence="2">The sequence shown here is derived from an EMBL/GenBank/DDBJ whole genome shotgun (WGS) entry which is preliminary data.</text>
</comment>
<dbReference type="GO" id="GO:0006260">
    <property type="term" value="P:DNA replication"/>
    <property type="evidence" value="ECO:0007669"/>
    <property type="project" value="InterPro"/>
</dbReference>
<dbReference type="GO" id="GO:0005524">
    <property type="term" value="F:ATP binding"/>
    <property type="evidence" value="ECO:0007669"/>
    <property type="project" value="InterPro"/>
</dbReference>
<reference evidence="3" key="1">
    <citation type="submission" date="2024-04" db="EMBL/GenBank/DDBJ databases">
        <title>Salinicola lusitanus LLJ914,a marine bacterium isolated from the Okinawa Trough.</title>
        <authorList>
            <person name="Li J."/>
        </authorList>
    </citation>
    <scope>NUCLEOTIDE SEQUENCE [LARGE SCALE GENOMIC DNA]</scope>
</reference>
<dbReference type="Proteomes" id="UP001460270">
    <property type="component" value="Unassembled WGS sequence"/>
</dbReference>
<evidence type="ECO:0000313" key="2">
    <source>
        <dbReference type="EMBL" id="KAK7891353.1"/>
    </source>
</evidence>
<proteinExistence type="predicted"/>
<dbReference type="EMBL" id="JBBPFD010000017">
    <property type="protein sequence ID" value="KAK7891353.1"/>
    <property type="molecule type" value="Genomic_DNA"/>
</dbReference>
<dbReference type="GO" id="GO:0016818">
    <property type="term" value="F:hydrolase activity, acting on acid anhydrides, in phosphorus-containing anhydrides"/>
    <property type="evidence" value="ECO:0007669"/>
    <property type="project" value="InterPro"/>
</dbReference>
<dbReference type="GO" id="GO:0003677">
    <property type="term" value="F:DNA binding"/>
    <property type="evidence" value="ECO:0007669"/>
    <property type="project" value="InterPro"/>
</dbReference>
<protein>
    <recommendedName>
        <fullName evidence="1">BDHCT domain-containing protein</fullName>
    </recommendedName>
</protein>